<keyword evidence="4" id="KW-0804">Transcription</keyword>
<dbReference type="InterPro" id="IPR001789">
    <property type="entry name" value="Sig_transdc_resp-reg_receiver"/>
</dbReference>
<organism evidence="8 9">
    <name type="scientific">Paractinoplanes globisporus</name>
    <dbReference type="NCBI Taxonomy" id="113565"/>
    <lineage>
        <taxon>Bacteria</taxon>
        <taxon>Bacillati</taxon>
        <taxon>Actinomycetota</taxon>
        <taxon>Actinomycetes</taxon>
        <taxon>Micromonosporales</taxon>
        <taxon>Micromonosporaceae</taxon>
        <taxon>Paractinoplanes</taxon>
    </lineage>
</organism>
<dbReference type="InterPro" id="IPR000792">
    <property type="entry name" value="Tscrpt_reg_LuxR_C"/>
</dbReference>
<proteinExistence type="predicted"/>
<dbReference type="PROSITE" id="PS00622">
    <property type="entry name" value="HTH_LUXR_1"/>
    <property type="match status" value="1"/>
</dbReference>
<evidence type="ECO:0000313" key="9">
    <source>
        <dbReference type="Proteomes" id="UP001602245"/>
    </source>
</evidence>
<comment type="caution">
    <text evidence="8">The sequence shown here is derived from an EMBL/GenBank/DDBJ whole genome shotgun (WGS) entry which is preliminary data.</text>
</comment>
<feature type="domain" description="Response regulatory" evidence="7">
    <location>
        <begin position="8"/>
        <end position="124"/>
    </location>
</feature>
<dbReference type="SMART" id="SM00421">
    <property type="entry name" value="HTH_LUXR"/>
    <property type="match status" value="1"/>
</dbReference>
<keyword evidence="2" id="KW-0805">Transcription regulation</keyword>
<feature type="domain" description="HTH luxR-type" evidence="6">
    <location>
        <begin position="151"/>
        <end position="216"/>
    </location>
</feature>
<evidence type="ECO:0000313" key="8">
    <source>
        <dbReference type="EMBL" id="MFF5290192.1"/>
    </source>
</evidence>
<evidence type="ECO:0000256" key="3">
    <source>
        <dbReference type="ARBA" id="ARBA00023125"/>
    </source>
</evidence>
<dbReference type="InterPro" id="IPR011006">
    <property type="entry name" value="CheY-like_superfamily"/>
</dbReference>
<keyword evidence="9" id="KW-1185">Reference proteome</keyword>
<evidence type="ECO:0000259" key="6">
    <source>
        <dbReference type="PROSITE" id="PS50043"/>
    </source>
</evidence>
<keyword evidence="3" id="KW-0238">DNA-binding</keyword>
<evidence type="ECO:0000256" key="5">
    <source>
        <dbReference type="PROSITE-ProRule" id="PRU00169"/>
    </source>
</evidence>
<protein>
    <submittedName>
        <fullName evidence="8">Response regulator</fullName>
    </submittedName>
</protein>
<dbReference type="PRINTS" id="PR00038">
    <property type="entry name" value="HTHLUXR"/>
</dbReference>
<reference evidence="8 9" key="1">
    <citation type="submission" date="2024-10" db="EMBL/GenBank/DDBJ databases">
        <title>The Natural Products Discovery Center: Release of the First 8490 Sequenced Strains for Exploring Actinobacteria Biosynthetic Diversity.</title>
        <authorList>
            <person name="Kalkreuter E."/>
            <person name="Kautsar S.A."/>
            <person name="Yang D."/>
            <person name="Bader C.D."/>
            <person name="Teijaro C.N."/>
            <person name="Fluegel L."/>
            <person name="Davis C.M."/>
            <person name="Simpson J.R."/>
            <person name="Lauterbach L."/>
            <person name="Steele A.D."/>
            <person name="Gui C."/>
            <person name="Meng S."/>
            <person name="Li G."/>
            <person name="Viehrig K."/>
            <person name="Ye F."/>
            <person name="Su P."/>
            <person name="Kiefer A.F."/>
            <person name="Nichols A."/>
            <person name="Cepeda A.J."/>
            <person name="Yan W."/>
            <person name="Fan B."/>
            <person name="Jiang Y."/>
            <person name="Adhikari A."/>
            <person name="Zheng C.-J."/>
            <person name="Schuster L."/>
            <person name="Cowan T.M."/>
            <person name="Smanski M.J."/>
            <person name="Chevrette M.G."/>
            <person name="De Carvalho L.P.S."/>
            <person name="Shen B."/>
        </authorList>
    </citation>
    <scope>NUCLEOTIDE SEQUENCE [LARGE SCALE GENOMIC DNA]</scope>
    <source>
        <strain evidence="8 9">NPDC000087</strain>
    </source>
</reference>
<dbReference type="PROSITE" id="PS50110">
    <property type="entry name" value="RESPONSE_REGULATORY"/>
    <property type="match status" value="1"/>
</dbReference>
<accession>A0ABW6WDX0</accession>
<dbReference type="SUPFAM" id="SSF52172">
    <property type="entry name" value="CheY-like"/>
    <property type="match status" value="1"/>
</dbReference>
<evidence type="ECO:0000256" key="4">
    <source>
        <dbReference type="ARBA" id="ARBA00023163"/>
    </source>
</evidence>
<evidence type="ECO:0000256" key="2">
    <source>
        <dbReference type="ARBA" id="ARBA00023015"/>
    </source>
</evidence>
<dbReference type="Pfam" id="PF00196">
    <property type="entry name" value="GerE"/>
    <property type="match status" value="1"/>
</dbReference>
<dbReference type="InterPro" id="IPR039420">
    <property type="entry name" value="WalR-like"/>
</dbReference>
<dbReference type="CDD" id="cd17535">
    <property type="entry name" value="REC_NarL-like"/>
    <property type="match status" value="1"/>
</dbReference>
<dbReference type="InterPro" id="IPR058245">
    <property type="entry name" value="NreC/VraR/RcsB-like_REC"/>
</dbReference>
<dbReference type="SUPFAM" id="SSF46894">
    <property type="entry name" value="C-terminal effector domain of the bipartite response regulators"/>
    <property type="match status" value="1"/>
</dbReference>
<dbReference type="PANTHER" id="PTHR43214">
    <property type="entry name" value="TWO-COMPONENT RESPONSE REGULATOR"/>
    <property type="match status" value="1"/>
</dbReference>
<dbReference type="RefSeq" id="WP_020510811.1">
    <property type="nucleotide sequence ID" value="NZ_JBIAZU010000002.1"/>
</dbReference>
<feature type="modified residue" description="4-aspartylphosphate" evidence="5">
    <location>
        <position position="59"/>
    </location>
</feature>
<dbReference type="EMBL" id="JBIAZU010000002">
    <property type="protein sequence ID" value="MFF5290192.1"/>
    <property type="molecule type" value="Genomic_DNA"/>
</dbReference>
<keyword evidence="1 5" id="KW-0597">Phosphoprotein</keyword>
<dbReference type="PROSITE" id="PS50043">
    <property type="entry name" value="HTH_LUXR_2"/>
    <property type="match status" value="1"/>
</dbReference>
<dbReference type="SMART" id="SM00448">
    <property type="entry name" value="REC"/>
    <property type="match status" value="1"/>
</dbReference>
<sequence length="222" mass="23815">MVDRSPSRVLICDDQEMMRVGLRMVVESQPDLTVAGEAADGLEAIEAATELRPDVTLLDVRMPGLDGVTAAGRIRAALPTTRILMITTFDLDEYAFAALRAGADGFLVKDAPAAEILVAIRGVLRGDPMVSPSVTRRLLDRYVTAGAGPLPNPRLERLTDREREVLGLVARGLSNAEIAGRLHLGETTVKTHVSRILGKLQVRDRIGAVVLAYESGLARPGS</sequence>
<dbReference type="PANTHER" id="PTHR43214:SF24">
    <property type="entry name" value="TRANSCRIPTIONAL REGULATORY PROTEIN NARL-RELATED"/>
    <property type="match status" value="1"/>
</dbReference>
<evidence type="ECO:0000259" key="7">
    <source>
        <dbReference type="PROSITE" id="PS50110"/>
    </source>
</evidence>
<name>A0ABW6WDX0_9ACTN</name>
<dbReference type="Gene3D" id="3.40.50.2300">
    <property type="match status" value="1"/>
</dbReference>
<gene>
    <name evidence="8" type="ORF">ACFY35_12160</name>
</gene>
<dbReference type="InterPro" id="IPR016032">
    <property type="entry name" value="Sig_transdc_resp-reg_C-effctor"/>
</dbReference>
<dbReference type="CDD" id="cd06170">
    <property type="entry name" value="LuxR_C_like"/>
    <property type="match status" value="1"/>
</dbReference>
<dbReference type="Proteomes" id="UP001602245">
    <property type="component" value="Unassembled WGS sequence"/>
</dbReference>
<evidence type="ECO:0000256" key="1">
    <source>
        <dbReference type="ARBA" id="ARBA00022553"/>
    </source>
</evidence>
<dbReference type="Pfam" id="PF00072">
    <property type="entry name" value="Response_reg"/>
    <property type="match status" value="1"/>
</dbReference>